<dbReference type="AlphaFoldDB" id="A0A1G2BSL7"/>
<dbReference type="Pfam" id="PF04326">
    <property type="entry name" value="SLFN_AlbA_2"/>
    <property type="match status" value="1"/>
</dbReference>
<dbReference type="PANTHER" id="PTHR30595:SF6">
    <property type="entry name" value="SCHLAFEN ALBA-2 DOMAIN-CONTAINING PROTEIN"/>
    <property type="match status" value="1"/>
</dbReference>
<feature type="transmembrane region" description="Helical" evidence="1">
    <location>
        <begin position="176"/>
        <end position="197"/>
    </location>
</feature>
<dbReference type="Proteomes" id="UP000178109">
    <property type="component" value="Unassembled WGS sequence"/>
</dbReference>
<evidence type="ECO:0000259" key="2">
    <source>
        <dbReference type="Pfam" id="PF04326"/>
    </source>
</evidence>
<evidence type="ECO:0000313" key="3">
    <source>
        <dbReference type="EMBL" id="OGY92061.1"/>
    </source>
</evidence>
<comment type="caution">
    <text evidence="3">The sequence shown here is derived from an EMBL/GenBank/DDBJ whole genome shotgun (WGS) entry which is preliminary data.</text>
</comment>
<dbReference type="EMBL" id="MHKO01000030">
    <property type="protein sequence ID" value="OGY92061.1"/>
    <property type="molecule type" value="Genomic_DNA"/>
</dbReference>
<dbReference type="STRING" id="1798553.A3H70_04415"/>
<sequence>MYLPEDIDDILRNTENTMLEYKEARSNFSDGDRSDYCAAIANMGGGRLLLGVANDKNIVGTSVYQGTINQISQQVYQQIGITVTIEDVFHPKGRVVILDIPSRPVGQRVRSNGGKYIYPIRRGESLGEMDDVMTREILNEVQPDFSSSIVESLTLGDLDEGAVENFKKRRAEKTGFVHYGAFHILAFMMKFGIRLMLEIYVCHIKRALFSRKYWLLTKKLVVKR</sequence>
<dbReference type="PANTHER" id="PTHR30595">
    <property type="entry name" value="GLPR-RELATED TRANSCRIPTIONAL REPRESSOR"/>
    <property type="match status" value="1"/>
</dbReference>
<proteinExistence type="predicted"/>
<evidence type="ECO:0000313" key="4">
    <source>
        <dbReference type="Proteomes" id="UP000178109"/>
    </source>
</evidence>
<name>A0A1G2BSL7_9BACT</name>
<accession>A0A1G2BSL7</accession>
<protein>
    <recommendedName>
        <fullName evidence="2">Schlafen AlbA-2 domain-containing protein</fullName>
    </recommendedName>
</protein>
<evidence type="ECO:0000256" key="1">
    <source>
        <dbReference type="SAM" id="Phobius"/>
    </source>
</evidence>
<keyword evidence="1" id="KW-0812">Transmembrane</keyword>
<keyword evidence="1" id="KW-0472">Membrane</keyword>
<keyword evidence="1" id="KW-1133">Transmembrane helix</keyword>
<reference evidence="3 4" key="1">
    <citation type="journal article" date="2016" name="Nat. Commun.">
        <title>Thousands of microbial genomes shed light on interconnected biogeochemical processes in an aquifer system.</title>
        <authorList>
            <person name="Anantharaman K."/>
            <person name="Brown C.T."/>
            <person name="Hug L.A."/>
            <person name="Sharon I."/>
            <person name="Castelle C.J."/>
            <person name="Probst A.J."/>
            <person name="Thomas B.C."/>
            <person name="Singh A."/>
            <person name="Wilkins M.J."/>
            <person name="Karaoz U."/>
            <person name="Brodie E.L."/>
            <person name="Williams K.H."/>
            <person name="Hubbard S.S."/>
            <person name="Banfield J.F."/>
        </authorList>
    </citation>
    <scope>NUCLEOTIDE SEQUENCE [LARGE SCALE GENOMIC DNA]</scope>
</reference>
<dbReference type="InterPro" id="IPR007421">
    <property type="entry name" value="Schlafen_AlbA_2_dom"/>
</dbReference>
<dbReference type="InterPro" id="IPR038461">
    <property type="entry name" value="Schlafen_AlbA_2_dom_sf"/>
</dbReference>
<organism evidence="3 4">
    <name type="scientific">Candidatus Komeilibacteria bacterium RIFCSPLOWO2_02_FULL_48_11</name>
    <dbReference type="NCBI Taxonomy" id="1798553"/>
    <lineage>
        <taxon>Bacteria</taxon>
        <taxon>Candidatus Komeiliibacteriota</taxon>
    </lineage>
</organism>
<gene>
    <name evidence="3" type="ORF">A3H70_04415</name>
</gene>
<dbReference type="Gene3D" id="3.30.950.30">
    <property type="entry name" value="Schlafen, AAA domain"/>
    <property type="match status" value="1"/>
</dbReference>
<feature type="domain" description="Schlafen AlbA-2" evidence="2">
    <location>
        <begin position="15"/>
        <end position="125"/>
    </location>
</feature>